<reference evidence="2" key="1">
    <citation type="submission" date="2010-08" db="EMBL/GenBank/DDBJ databases">
        <authorList>
            <consortium name="Caenorhabditis japonica Sequencing Consortium"/>
            <person name="Wilson R.K."/>
        </authorList>
    </citation>
    <scope>NUCLEOTIDE SEQUENCE [LARGE SCALE GENOMIC DNA]</scope>
    <source>
        <strain evidence="2">DF5081</strain>
    </source>
</reference>
<name>A0A8R1IA06_CAEJA</name>
<sequence>MFANFFVNFTYLVDPLFDHLVWSRITAYQAFRSLAIVDQCVEFIAMVYSGVTPFHSRSANGSLLAYGIPFLQ</sequence>
<dbReference type="AlphaFoldDB" id="A0A8R1IA06"/>
<dbReference type="Proteomes" id="UP000005237">
    <property type="component" value="Unassembled WGS sequence"/>
</dbReference>
<dbReference type="EnsemblMetazoa" id="CJA31576b.1">
    <property type="protein sequence ID" value="CJA31576b.1"/>
    <property type="gene ID" value="WBGene00207423"/>
</dbReference>
<proteinExistence type="predicted"/>
<accession>A0A8R1IA06</accession>
<evidence type="ECO:0000313" key="1">
    <source>
        <dbReference type="EnsemblMetazoa" id="CJA31576b.1"/>
    </source>
</evidence>
<organism evidence="1 2">
    <name type="scientific">Caenorhabditis japonica</name>
    <dbReference type="NCBI Taxonomy" id="281687"/>
    <lineage>
        <taxon>Eukaryota</taxon>
        <taxon>Metazoa</taxon>
        <taxon>Ecdysozoa</taxon>
        <taxon>Nematoda</taxon>
        <taxon>Chromadorea</taxon>
        <taxon>Rhabditida</taxon>
        <taxon>Rhabditina</taxon>
        <taxon>Rhabditomorpha</taxon>
        <taxon>Rhabditoidea</taxon>
        <taxon>Rhabditidae</taxon>
        <taxon>Peloderinae</taxon>
        <taxon>Caenorhabditis</taxon>
    </lineage>
</organism>
<evidence type="ECO:0000313" key="2">
    <source>
        <dbReference type="Proteomes" id="UP000005237"/>
    </source>
</evidence>
<reference evidence="1" key="2">
    <citation type="submission" date="2022-06" db="UniProtKB">
        <authorList>
            <consortium name="EnsemblMetazoa"/>
        </authorList>
    </citation>
    <scope>IDENTIFICATION</scope>
    <source>
        <strain evidence="1">DF5081</strain>
    </source>
</reference>
<keyword evidence="2" id="KW-1185">Reference proteome</keyword>
<protein>
    <submittedName>
        <fullName evidence="1">Uncharacterized protein</fullName>
    </submittedName>
</protein>